<dbReference type="GO" id="GO:0006508">
    <property type="term" value="P:proteolysis"/>
    <property type="evidence" value="ECO:0007669"/>
    <property type="project" value="UniProtKB-KW"/>
</dbReference>
<dbReference type="PRINTS" id="PR00111">
    <property type="entry name" value="ABHYDROLASE"/>
</dbReference>
<dbReference type="InterPro" id="IPR029058">
    <property type="entry name" value="AB_hydrolase_fold"/>
</dbReference>
<gene>
    <name evidence="11" type="ORF">S01H4_40461</name>
</gene>
<reference evidence="11" key="1">
    <citation type="journal article" date="2014" name="Front. Microbiol.">
        <title>High frequency of phylogenetically diverse reductive dehalogenase-homologous genes in deep subseafloor sedimentary metagenomes.</title>
        <authorList>
            <person name="Kawai M."/>
            <person name="Futagami T."/>
            <person name="Toyoda A."/>
            <person name="Takaki Y."/>
            <person name="Nishi S."/>
            <person name="Hori S."/>
            <person name="Arai W."/>
            <person name="Tsubouchi T."/>
            <person name="Morono Y."/>
            <person name="Uchiyama I."/>
            <person name="Ito T."/>
            <person name="Fujiyama A."/>
            <person name="Inagaki F."/>
            <person name="Takami H."/>
        </authorList>
    </citation>
    <scope>NUCLEOTIDE SEQUENCE</scope>
    <source>
        <strain evidence="11">Expedition CK06-06</strain>
    </source>
</reference>
<dbReference type="InterPro" id="IPR002410">
    <property type="entry name" value="Peptidase_S33"/>
</dbReference>
<evidence type="ECO:0000256" key="6">
    <source>
        <dbReference type="ARBA" id="ARBA00022490"/>
    </source>
</evidence>
<dbReference type="SUPFAM" id="SSF53474">
    <property type="entry name" value="alpha/beta-Hydrolases"/>
    <property type="match status" value="1"/>
</dbReference>
<feature type="domain" description="AB hydrolase-1" evidence="10">
    <location>
        <begin position="29"/>
        <end position="136"/>
    </location>
</feature>
<dbReference type="AlphaFoldDB" id="X1CF32"/>
<comment type="similarity">
    <text evidence="3">Belongs to the peptidase S33 family.</text>
</comment>
<evidence type="ECO:0000256" key="5">
    <source>
        <dbReference type="ARBA" id="ARBA00022438"/>
    </source>
</evidence>
<evidence type="ECO:0000256" key="9">
    <source>
        <dbReference type="ARBA" id="ARBA00029605"/>
    </source>
</evidence>
<evidence type="ECO:0000259" key="10">
    <source>
        <dbReference type="Pfam" id="PF00561"/>
    </source>
</evidence>
<sequence length="208" mass="23670">MKKSRHIKEGFININGVELYYKILGEGEPILILHGGPGLDHIHMLPMSDLAENYKVIFYDQRATGNSTGNVDSDSITVDNFVEDLEELRKKLNLEKINVIGHSWGAGLGMFYGIKYPDNLKTLILLAPSASFEIFDKYFENIKKNTSPQNHLALKQIEQSESFKNKEIEAIQKYFRISIKSYFYDQSLASQLDLTFGKNTAKNQRTVG</sequence>
<feature type="non-terminal residue" evidence="11">
    <location>
        <position position="208"/>
    </location>
</feature>
<keyword evidence="6" id="KW-0963">Cytoplasm</keyword>
<keyword evidence="7" id="KW-0645">Protease</keyword>
<proteinExistence type="inferred from homology"/>
<comment type="caution">
    <text evidence="11">The sequence shown here is derived from an EMBL/GenBank/DDBJ whole genome shotgun (WGS) entry which is preliminary data.</text>
</comment>
<keyword evidence="8" id="KW-0378">Hydrolase</keyword>
<accession>X1CF32</accession>
<organism evidence="11">
    <name type="scientific">marine sediment metagenome</name>
    <dbReference type="NCBI Taxonomy" id="412755"/>
    <lineage>
        <taxon>unclassified sequences</taxon>
        <taxon>metagenomes</taxon>
        <taxon>ecological metagenomes</taxon>
    </lineage>
</organism>
<dbReference type="InterPro" id="IPR005944">
    <property type="entry name" value="Pro_iminopeptidase"/>
</dbReference>
<keyword evidence="5" id="KW-0031">Aminopeptidase</keyword>
<evidence type="ECO:0000256" key="1">
    <source>
        <dbReference type="ARBA" id="ARBA00001585"/>
    </source>
</evidence>
<dbReference type="GO" id="GO:0004177">
    <property type="term" value="F:aminopeptidase activity"/>
    <property type="evidence" value="ECO:0007669"/>
    <property type="project" value="UniProtKB-KW"/>
</dbReference>
<dbReference type="Pfam" id="PF00561">
    <property type="entry name" value="Abhydrolase_1"/>
    <property type="match status" value="1"/>
</dbReference>
<evidence type="ECO:0000256" key="4">
    <source>
        <dbReference type="ARBA" id="ARBA00012568"/>
    </source>
</evidence>
<comment type="subcellular location">
    <subcellularLocation>
        <location evidence="2">Cytoplasm</location>
    </subcellularLocation>
</comment>
<dbReference type="PRINTS" id="PR00793">
    <property type="entry name" value="PROAMNOPTASE"/>
</dbReference>
<dbReference type="EMBL" id="BART01022034">
    <property type="protein sequence ID" value="GAG91707.1"/>
    <property type="molecule type" value="Genomic_DNA"/>
</dbReference>
<protein>
    <recommendedName>
        <fullName evidence="4">prolyl aminopeptidase</fullName>
        <ecNumber evidence="4">3.4.11.5</ecNumber>
    </recommendedName>
    <alternativeName>
        <fullName evidence="9">Prolyl aminopeptidase</fullName>
    </alternativeName>
</protein>
<evidence type="ECO:0000256" key="3">
    <source>
        <dbReference type="ARBA" id="ARBA00010088"/>
    </source>
</evidence>
<dbReference type="GO" id="GO:0005737">
    <property type="term" value="C:cytoplasm"/>
    <property type="evidence" value="ECO:0007669"/>
    <property type="project" value="UniProtKB-SubCell"/>
</dbReference>
<evidence type="ECO:0000313" key="11">
    <source>
        <dbReference type="EMBL" id="GAG91707.1"/>
    </source>
</evidence>
<dbReference type="PANTHER" id="PTHR43722">
    <property type="entry name" value="PROLINE IMINOPEPTIDASE"/>
    <property type="match status" value="1"/>
</dbReference>
<name>X1CF32_9ZZZZ</name>
<evidence type="ECO:0000256" key="2">
    <source>
        <dbReference type="ARBA" id="ARBA00004496"/>
    </source>
</evidence>
<comment type="catalytic activity">
    <reaction evidence="1">
        <text>Release of N-terminal proline from a peptide.</text>
        <dbReference type="EC" id="3.4.11.5"/>
    </reaction>
</comment>
<dbReference type="EC" id="3.4.11.5" evidence="4"/>
<dbReference type="Gene3D" id="3.40.50.1820">
    <property type="entry name" value="alpha/beta hydrolase"/>
    <property type="match status" value="1"/>
</dbReference>
<evidence type="ECO:0000256" key="7">
    <source>
        <dbReference type="ARBA" id="ARBA00022670"/>
    </source>
</evidence>
<dbReference type="PANTHER" id="PTHR43722:SF1">
    <property type="entry name" value="PROLINE IMINOPEPTIDASE"/>
    <property type="match status" value="1"/>
</dbReference>
<evidence type="ECO:0000256" key="8">
    <source>
        <dbReference type="ARBA" id="ARBA00022801"/>
    </source>
</evidence>
<dbReference type="InterPro" id="IPR000073">
    <property type="entry name" value="AB_hydrolase_1"/>
</dbReference>